<dbReference type="InterPro" id="IPR002646">
    <property type="entry name" value="PolA_pol_head_dom"/>
</dbReference>
<keyword evidence="8 12" id="KW-0378">Hydrolase</keyword>
<comment type="function">
    <text evidence="12">Catalyzes the addition and repair of the essential 3'-terminal CCA sequence in tRNAs without using a nucleic acid template. Adds these three nucleotides in the order of C, C, and A to the tRNA nucleotide-73, using CTP and ATP as substrates and producing inorganic pyrophosphate. tRNA 3'-terminal CCA addition is required both for tRNA processing and repair. Also involved in tRNA surveillance by mediating tandem CCA addition to generate a CCACCA at the 3' terminus of unstable tRNAs. While stable tRNAs receive only 3'-terminal CCA, unstable tRNAs are marked with CCACCA and rapidly degraded.</text>
</comment>
<gene>
    <name evidence="12" type="primary">cca</name>
    <name evidence="14" type="ORF">NP603_17355</name>
</gene>
<proteinExistence type="inferred from homology"/>
<dbReference type="EC" id="3.1.4.-" evidence="12"/>
<comment type="catalytic activity">
    <reaction evidence="12">
        <text>a tRNA precursor + 2 CTP + ATP = a tRNA with a 3' CCA end + 3 diphosphate</text>
        <dbReference type="Rhea" id="RHEA:14433"/>
        <dbReference type="Rhea" id="RHEA-COMP:10465"/>
        <dbReference type="Rhea" id="RHEA-COMP:10468"/>
        <dbReference type="ChEBI" id="CHEBI:30616"/>
        <dbReference type="ChEBI" id="CHEBI:33019"/>
        <dbReference type="ChEBI" id="CHEBI:37563"/>
        <dbReference type="ChEBI" id="CHEBI:74896"/>
        <dbReference type="ChEBI" id="CHEBI:83071"/>
        <dbReference type="EC" id="2.7.7.72"/>
    </reaction>
</comment>
<dbReference type="Gene3D" id="1.10.3090.10">
    <property type="entry name" value="cca-adding enzyme, domain 2"/>
    <property type="match status" value="1"/>
</dbReference>
<sequence>MKTYLVGGAVRDRLLDYPVEERDWLVVGETAESMLARGFRPVGKDFPVFLHPDTHEEYALARTERKTAGGYKGFAVHAAPDVSLEEDLQRRDLTINAMAIGDDGVLVDPFCGRQDLEQRLLRHVSPAFSEDPVRILRAARFAARYAHLGFRVADETLALMRQMVADGEADYLVSERVWAELHKALLERTPQAFFQVLRDCGALRVVFPELDALFGVPQPEKHHPEIDTGVHALMVLEQAAQLSAKAEVRLAALLHDLGKALTPQAHWPSHHGHEKKGLPVLQRFCQRLRVPNSFKNLSAQVMEYHTHCHRALELRADTLVDMLMALGAFKPDSRLEEFLLACEADARGRSGFEQRAYPQADYIRGVAAAAAATGTDGLLDQGLRGEQIGAAIRGLRIQAVSRYKTHYRSIVA</sequence>
<keyword evidence="11 12" id="KW-0694">RNA-binding</keyword>
<dbReference type="PROSITE" id="PS51831">
    <property type="entry name" value="HD"/>
    <property type="match status" value="1"/>
</dbReference>
<dbReference type="NCBIfam" id="NF008137">
    <property type="entry name" value="PRK10885.1"/>
    <property type="match status" value="1"/>
</dbReference>
<dbReference type="InterPro" id="IPR012006">
    <property type="entry name" value="CCA_bact"/>
</dbReference>
<dbReference type="PANTHER" id="PTHR47545">
    <property type="entry name" value="MULTIFUNCTIONAL CCA PROTEIN"/>
    <property type="match status" value="1"/>
</dbReference>
<dbReference type="EMBL" id="JANIBM010000030">
    <property type="protein sequence ID" value="MCQ8182895.1"/>
    <property type="molecule type" value="Genomic_DNA"/>
</dbReference>
<keyword evidence="1 12" id="KW-0533">Nickel</keyword>
<evidence type="ECO:0000256" key="3">
    <source>
        <dbReference type="ARBA" id="ARBA00022694"/>
    </source>
</evidence>
<keyword evidence="7 12" id="KW-0692">RNA repair</keyword>
<feature type="domain" description="HD" evidence="13">
    <location>
        <begin position="228"/>
        <end position="329"/>
    </location>
</feature>
<organism evidence="14 15">
    <name type="scientific">Methylomonas aurea</name>
    <dbReference type="NCBI Taxonomy" id="2952224"/>
    <lineage>
        <taxon>Bacteria</taxon>
        <taxon>Pseudomonadati</taxon>
        <taxon>Pseudomonadota</taxon>
        <taxon>Gammaproteobacteria</taxon>
        <taxon>Methylococcales</taxon>
        <taxon>Methylococcaceae</taxon>
        <taxon>Methylomonas</taxon>
    </lineage>
</organism>
<feature type="binding site" evidence="12">
    <location>
        <position position="8"/>
    </location>
    <ligand>
        <name>CTP</name>
        <dbReference type="ChEBI" id="CHEBI:37563"/>
    </ligand>
</feature>
<dbReference type="InterPro" id="IPR003607">
    <property type="entry name" value="HD/PDEase_dom"/>
</dbReference>
<dbReference type="Pfam" id="PF01743">
    <property type="entry name" value="PolyA_pol"/>
    <property type="match status" value="1"/>
</dbReference>
<comment type="caution">
    <text evidence="14">The sequence shown here is derived from an EMBL/GenBank/DDBJ whole genome shotgun (WGS) entry which is preliminary data.</text>
</comment>
<comment type="domain">
    <text evidence="12">Comprises two domains: an N-terminal domain containing the nucleotidyltransferase activity and a C-terminal HD domain associated with both phosphodiesterase and phosphatase activities.</text>
</comment>
<comment type="miscellaneous">
    <text evidence="12">A single active site specifically recognizes both ATP and CTP and is responsible for their addition.</text>
</comment>
<dbReference type="Pfam" id="PF01966">
    <property type="entry name" value="HD"/>
    <property type="match status" value="1"/>
</dbReference>
<dbReference type="SUPFAM" id="SSF81301">
    <property type="entry name" value="Nucleotidyltransferase"/>
    <property type="match status" value="1"/>
</dbReference>
<dbReference type="Pfam" id="PF12627">
    <property type="entry name" value="PolyA_pol_RNAbd"/>
    <property type="match status" value="1"/>
</dbReference>
<keyword evidence="15" id="KW-1185">Reference proteome</keyword>
<evidence type="ECO:0000313" key="14">
    <source>
        <dbReference type="EMBL" id="MCQ8182895.1"/>
    </source>
</evidence>
<dbReference type="SUPFAM" id="SSF81891">
    <property type="entry name" value="Poly A polymerase C-terminal region-like"/>
    <property type="match status" value="1"/>
</dbReference>
<feature type="binding site" evidence="12">
    <location>
        <position position="11"/>
    </location>
    <ligand>
        <name>ATP</name>
        <dbReference type="ChEBI" id="CHEBI:30616"/>
    </ligand>
</feature>
<evidence type="ECO:0000259" key="13">
    <source>
        <dbReference type="PROSITE" id="PS51831"/>
    </source>
</evidence>
<feature type="binding site" evidence="12">
    <location>
        <position position="11"/>
    </location>
    <ligand>
        <name>CTP</name>
        <dbReference type="ChEBI" id="CHEBI:37563"/>
    </ligand>
</feature>
<feature type="binding site" evidence="12">
    <location>
        <position position="91"/>
    </location>
    <ligand>
        <name>CTP</name>
        <dbReference type="ChEBI" id="CHEBI:37563"/>
    </ligand>
</feature>
<keyword evidence="10 12" id="KW-0460">Magnesium</keyword>
<reference evidence="14 15" key="1">
    <citation type="submission" date="2022-07" db="EMBL/GenBank/DDBJ databases">
        <title>Methylomonas rivi sp. nov., Methylomonas rosea sp. nov., Methylomonas aureus sp. nov. and Methylomonas subterranea sp. nov., four novel methanotrophs isolated from a freshwater creek and the deep terrestrial subsurface.</title>
        <authorList>
            <person name="Abin C."/>
            <person name="Sankaranarayanan K."/>
            <person name="Garner C."/>
            <person name="Sindelar R."/>
            <person name="Kotary K."/>
            <person name="Garner R."/>
            <person name="Barclay S."/>
            <person name="Lawson P."/>
            <person name="Krumholz L."/>
        </authorList>
    </citation>
    <scope>NUCLEOTIDE SEQUENCE [LARGE SCALE GENOMIC DNA]</scope>
    <source>
        <strain evidence="14 15">SURF-1</strain>
    </source>
</reference>
<dbReference type="InterPro" id="IPR050124">
    <property type="entry name" value="tRNA_CCA-adding_enzyme"/>
</dbReference>
<name>A0ABT1UKZ6_9GAMM</name>
<evidence type="ECO:0000256" key="10">
    <source>
        <dbReference type="ARBA" id="ARBA00022842"/>
    </source>
</evidence>
<dbReference type="CDD" id="cd00077">
    <property type="entry name" value="HDc"/>
    <property type="match status" value="1"/>
</dbReference>
<evidence type="ECO:0000256" key="5">
    <source>
        <dbReference type="ARBA" id="ARBA00022723"/>
    </source>
</evidence>
<dbReference type="InterPro" id="IPR006674">
    <property type="entry name" value="HD_domain"/>
</dbReference>
<comment type="subunit">
    <text evidence="12">Monomer. Can also form homodimers and oligomers.</text>
</comment>
<comment type="catalytic activity">
    <reaction evidence="12">
        <text>a tRNA with a 3' CCA end + 2 CTP + ATP = a tRNA with a 3' CCACCA end + 3 diphosphate</text>
        <dbReference type="Rhea" id="RHEA:76235"/>
        <dbReference type="Rhea" id="RHEA-COMP:10468"/>
        <dbReference type="Rhea" id="RHEA-COMP:18655"/>
        <dbReference type="ChEBI" id="CHEBI:30616"/>
        <dbReference type="ChEBI" id="CHEBI:33019"/>
        <dbReference type="ChEBI" id="CHEBI:37563"/>
        <dbReference type="ChEBI" id="CHEBI:83071"/>
        <dbReference type="ChEBI" id="CHEBI:195187"/>
    </reaction>
</comment>
<evidence type="ECO:0000256" key="9">
    <source>
        <dbReference type="ARBA" id="ARBA00022840"/>
    </source>
</evidence>
<dbReference type="EC" id="3.1.3.-" evidence="12"/>
<dbReference type="RefSeq" id="WP_256612156.1">
    <property type="nucleotide sequence ID" value="NZ_JANIBM010000030.1"/>
</dbReference>
<evidence type="ECO:0000256" key="6">
    <source>
        <dbReference type="ARBA" id="ARBA00022741"/>
    </source>
</evidence>
<dbReference type="HAMAP" id="MF_01262">
    <property type="entry name" value="CCA_bact_type2"/>
    <property type="match status" value="1"/>
</dbReference>
<dbReference type="PANTHER" id="PTHR47545:SF1">
    <property type="entry name" value="MULTIFUNCTIONAL CCA PROTEIN"/>
    <property type="match status" value="1"/>
</dbReference>
<dbReference type="PIRSF" id="PIRSF000813">
    <property type="entry name" value="CCA_bact"/>
    <property type="match status" value="1"/>
</dbReference>
<accession>A0ABT1UKZ6</accession>
<feature type="binding site" evidence="12">
    <location>
        <position position="23"/>
    </location>
    <ligand>
        <name>Mg(2+)</name>
        <dbReference type="ChEBI" id="CHEBI:18420"/>
    </ligand>
</feature>
<keyword evidence="3 12" id="KW-0819">tRNA processing</keyword>
<feature type="binding site" evidence="12">
    <location>
        <position position="137"/>
    </location>
    <ligand>
        <name>ATP</name>
        <dbReference type="ChEBI" id="CHEBI:30616"/>
    </ligand>
</feature>
<dbReference type="SMART" id="SM00471">
    <property type="entry name" value="HDc"/>
    <property type="match status" value="1"/>
</dbReference>
<protein>
    <recommendedName>
        <fullName evidence="12">Multifunctional CCA protein</fullName>
    </recommendedName>
    <domain>
        <recommendedName>
            <fullName evidence="12">CCA-adding enzyme</fullName>
            <ecNumber evidence="12">2.7.7.72</ecNumber>
        </recommendedName>
        <alternativeName>
            <fullName evidence="12">CCA tRNA nucleotidyltransferase</fullName>
        </alternativeName>
        <alternativeName>
            <fullName evidence="12">tRNA CCA-pyrophosphorylase</fullName>
        </alternativeName>
        <alternativeName>
            <fullName evidence="12">tRNA adenylyl-/cytidylyl-transferase</fullName>
        </alternativeName>
        <alternativeName>
            <fullName evidence="12">tRNA nucleotidyltransferase</fullName>
        </alternativeName>
        <alternativeName>
            <fullName evidence="12">tRNA-NT</fullName>
        </alternativeName>
    </domain>
    <domain>
        <recommendedName>
            <fullName evidence="12">2'-nucleotidase</fullName>
            <ecNumber evidence="12">3.1.3.-</ecNumber>
        </recommendedName>
    </domain>
    <domain>
        <recommendedName>
            <fullName evidence="12">2',3'-cyclic phosphodiesterase</fullName>
            <ecNumber evidence="12">3.1.4.-</ecNumber>
        </recommendedName>
    </domain>
    <domain>
        <recommendedName>
            <fullName evidence="12">Phosphatase</fullName>
        </recommendedName>
    </domain>
</protein>
<keyword evidence="9 12" id="KW-0067">ATP-binding</keyword>
<keyword evidence="6 12" id="KW-0547">Nucleotide-binding</keyword>
<dbReference type="Gene3D" id="3.30.460.10">
    <property type="entry name" value="Beta Polymerase, domain 2"/>
    <property type="match status" value="1"/>
</dbReference>
<dbReference type="CDD" id="cd05398">
    <property type="entry name" value="NT_ClassII-CCAase"/>
    <property type="match status" value="1"/>
</dbReference>
<comment type="cofactor">
    <cofactor evidence="12">
        <name>Mg(2+)</name>
        <dbReference type="ChEBI" id="CHEBI:18420"/>
    </cofactor>
    <text evidence="12">Magnesium is required for nucleotidyltransferase activity.</text>
</comment>
<dbReference type="GO" id="GO:0004810">
    <property type="term" value="F:CCA tRNA nucleotidyltransferase activity"/>
    <property type="evidence" value="ECO:0007669"/>
    <property type="project" value="UniProtKB-EC"/>
</dbReference>
<evidence type="ECO:0000256" key="7">
    <source>
        <dbReference type="ARBA" id="ARBA00022800"/>
    </source>
</evidence>
<dbReference type="Proteomes" id="UP001524569">
    <property type="component" value="Unassembled WGS sequence"/>
</dbReference>
<dbReference type="GO" id="GO:0016787">
    <property type="term" value="F:hydrolase activity"/>
    <property type="evidence" value="ECO:0007669"/>
    <property type="project" value="UniProtKB-KW"/>
</dbReference>
<keyword evidence="5 12" id="KW-0479">Metal-binding</keyword>
<keyword evidence="12" id="KW-0511">Multifunctional enzyme</keyword>
<dbReference type="InterPro" id="IPR032828">
    <property type="entry name" value="PolyA_RNA-bd"/>
</dbReference>
<feature type="binding site" evidence="12">
    <location>
        <position position="140"/>
    </location>
    <ligand>
        <name>ATP</name>
        <dbReference type="ChEBI" id="CHEBI:30616"/>
    </ligand>
</feature>
<dbReference type="EC" id="2.7.7.72" evidence="12"/>
<evidence type="ECO:0000256" key="4">
    <source>
        <dbReference type="ARBA" id="ARBA00022695"/>
    </source>
</evidence>
<dbReference type="HAMAP" id="MF_01261">
    <property type="entry name" value="CCA_bact_type1"/>
    <property type="match status" value="1"/>
</dbReference>
<evidence type="ECO:0000256" key="8">
    <source>
        <dbReference type="ARBA" id="ARBA00022801"/>
    </source>
</evidence>
<feature type="binding site" evidence="12">
    <location>
        <position position="8"/>
    </location>
    <ligand>
        <name>ATP</name>
        <dbReference type="ChEBI" id="CHEBI:30616"/>
    </ligand>
</feature>
<comment type="similarity">
    <text evidence="12">Belongs to the tRNA nucleotidyltransferase/poly(A) polymerase family. Bacterial CCA-adding enzyme type 1 subfamily.</text>
</comment>
<comment type="cofactor">
    <cofactor evidence="12">
        <name>Ni(2+)</name>
        <dbReference type="ChEBI" id="CHEBI:49786"/>
    </cofactor>
    <text evidence="12">Nickel for phosphatase activity.</text>
</comment>
<evidence type="ECO:0000256" key="1">
    <source>
        <dbReference type="ARBA" id="ARBA00022596"/>
    </source>
</evidence>
<evidence type="ECO:0000256" key="2">
    <source>
        <dbReference type="ARBA" id="ARBA00022679"/>
    </source>
</evidence>
<evidence type="ECO:0000313" key="15">
    <source>
        <dbReference type="Proteomes" id="UP001524569"/>
    </source>
</evidence>
<dbReference type="InterPro" id="IPR043519">
    <property type="entry name" value="NT_sf"/>
</dbReference>
<feature type="binding site" evidence="12">
    <location>
        <position position="91"/>
    </location>
    <ligand>
        <name>ATP</name>
        <dbReference type="ChEBI" id="CHEBI:30616"/>
    </ligand>
</feature>
<feature type="binding site" evidence="12">
    <location>
        <position position="21"/>
    </location>
    <ligand>
        <name>Mg(2+)</name>
        <dbReference type="ChEBI" id="CHEBI:18420"/>
    </ligand>
</feature>
<feature type="binding site" evidence="12">
    <location>
        <position position="140"/>
    </location>
    <ligand>
        <name>CTP</name>
        <dbReference type="ChEBI" id="CHEBI:37563"/>
    </ligand>
</feature>
<evidence type="ECO:0000256" key="11">
    <source>
        <dbReference type="ARBA" id="ARBA00022884"/>
    </source>
</evidence>
<evidence type="ECO:0000256" key="12">
    <source>
        <dbReference type="HAMAP-Rule" id="MF_01261"/>
    </source>
</evidence>
<keyword evidence="4 12" id="KW-0548">Nucleotidyltransferase</keyword>
<keyword evidence="2 12" id="KW-0808">Transferase</keyword>
<feature type="binding site" evidence="12">
    <location>
        <position position="137"/>
    </location>
    <ligand>
        <name>CTP</name>
        <dbReference type="ChEBI" id="CHEBI:37563"/>
    </ligand>
</feature>